<accession>A0A059C5F1</accession>
<dbReference type="AlphaFoldDB" id="A0A059C5F1"/>
<proteinExistence type="predicted"/>
<dbReference type="EMBL" id="KK198757">
    <property type="protein sequence ID" value="KCW73401.1"/>
    <property type="molecule type" value="Genomic_DNA"/>
</dbReference>
<reference evidence="1" key="1">
    <citation type="submission" date="2013-07" db="EMBL/GenBank/DDBJ databases">
        <title>The genome of Eucalyptus grandis.</title>
        <authorList>
            <person name="Schmutz J."/>
            <person name="Hayes R."/>
            <person name="Myburg A."/>
            <person name="Tuskan G."/>
            <person name="Grattapaglia D."/>
            <person name="Rokhsar D.S."/>
        </authorList>
    </citation>
    <scope>NUCLEOTIDE SEQUENCE</scope>
    <source>
        <tissue evidence="1">Leaf extractions</tissue>
    </source>
</reference>
<protein>
    <submittedName>
        <fullName evidence="1">Uncharacterized protein</fullName>
    </submittedName>
</protein>
<organism evidence="1">
    <name type="scientific">Eucalyptus grandis</name>
    <name type="common">Flooded gum</name>
    <dbReference type="NCBI Taxonomy" id="71139"/>
    <lineage>
        <taxon>Eukaryota</taxon>
        <taxon>Viridiplantae</taxon>
        <taxon>Streptophyta</taxon>
        <taxon>Embryophyta</taxon>
        <taxon>Tracheophyta</taxon>
        <taxon>Spermatophyta</taxon>
        <taxon>Magnoliopsida</taxon>
        <taxon>eudicotyledons</taxon>
        <taxon>Gunneridae</taxon>
        <taxon>Pentapetalae</taxon>
        <taxon>rosids</taxon>
        <taxon>malvids</taxon>
        <taxon>Myrtales</taxon>
        <taxon>Myrtaceae</taxon>
        <taxon>Myrtoideae</taxon>
        <taxon>Eucalypteae</taxon>
        <taxon>Eucalyptus</taxon>
    </lineage>
</organism>
<evidence type="ECO:0000313" key="1">
    <source>
        <dbReference type="EMBL" id="KCW73401.1"/>
    </source>
</evidence>
<sequence length="83" mass="9392">MRKGSKKTTLFLDPSNERVLKFKVNQSSFGNQVLSGNWSITSLYKHYGLPNSDEPKVKAIHEAFFLSFSSFQSSAFHLCTKSD</sequence>
<dbReference type="Gramene" id="KCW73401">
    <property type="protein sequence ID" value="KCW73401"/>
    <property type="gene ID" value="EUGRSUZ_E01877"/>
</dbReference>
<gene>
    <name evidence="1" type="ORF">EUGRSUZ_E01877</name>
</gene>
<dbReference type="InParanoid" id="A0A059C5F1"/>
<name>A0A059C5F1_EUCGR</name>